<accession>A0A2U9NTF2</accession>
<dbReference type="CDD" id="cd18116">
    <property type="entry name" value="ATP-synt_F1_alpha_N"/>
    <property type="match status" value="1"/>
</dbReference>
<dbReference type="Gene3D" id="1.20.150.20">
    <property type="entry name" value="ATP synthase alpha/beta chain, C-terminal domain"/>
    <property type="match status" value="1"/>
</dbReference>
<dbReference type="Pfam" id="PF02874">
    <property type="entry name" value="ATP-synt_ab_N"/>
    <property type="match status" value="1"/>
</dbReference>
<comment type="catalytic activity">
    <reaction evidence="10 13">
        <text>ATP + H2O + 4 H(+)(in) = ADP + phosphate + 5 H(+)(out)</text>
        <dbReference type="Rhea" id="RHEA:57720"/>
        <dbReference type="ChEBI" id="CHEBI:15377"/>
        <dbReference type="ChEBI" id="CHEBI:15378"/>
        <dbReference type="ChEBI" id="CHEBI:30616"/>
        <dbReference type="ChEBI" id="CHEBI:43474"/>
        <dbReference type="ChEBI" id="CHEBI:456216"/>
        <dbReference type="EC" id="7.1.2.2"/>
    </reaction>
</comment>
<dbReference type="InterPro" id="IPR033732">
    <property type="entry name" value="ATP_synth_F1_a_nt-bd_dom"/>
</dbReference>
<dbReference type="GO" id="GO:0043531">
    <property type="term" value="F:ADP binding"/>
    <property type="evidence" value="ECO:0007669"/>
    <property type="project" value="TreeGrafter"/>
</dbReference>
<comment type="subcellular location">
    <subcellularLocation>
        <location evidence="1">Membrane</location>
    </subcellularLocation>
    <subcellularLocation>
        <location evidence="10 12">Plastid</location>
        <location evidence="10 12">Chloroplast thylakoid membrane</location>
        <topology evidence="10 12">Peripheral membrane protein</topology>
    </subcellularLocation>
</comment>
<comment type="function">
    <text evidence="10 13">Produces ATP from ADP in the presence of a proton gradient across the membrane. The alpha chain is a regulatory subunit.</text>
</comment>
<feature type="binding site" evidence="10">
    <location>
        <begin position="173"/>
        <end position="180"/>
    </location>
    <ligand>
        <name>ATP</name>
        <dbReference type="ChEBI" id="CHEBI:30616"/>
    </ligand>
</feature>
<gene>
    <name evidence="10 13 17" type="primary">atpA</name>
</gene>
<dbReference type="HAMAP" id="MF_01346">
    <property type="entry name" value="ATP_synth_alpha_bact"/>
    <property type="match status" value="1"/>
</dbReference>
<keyword evidence="7 10" id="KW-0472">Membrane</keyword>
<evidence type="ECO:0000259" key="15">
    <source>
        <dbReference type="Pfam" id="PF00306"/>
    </source>
</evidence>
<keyword evidence="10 11" id="KW-0375">Hydrogen ion transport</keyword>
<dbReference type="InterPro" id="IPR023366">
    <property type="entry name" value="ATP_synth_asu-like_sf"/>
</dbReference>
<evidence type="ECO:0000256" key="3">
    <source>
        <dbReference type="ARBA" id="ARBA00022448"/>
    </source>
</evidence>
<evidence type="ECO:0000256" key="6">
    <source>
        <dbReference type="ARBA" id="ARBA00023065"/>
    </source>
</evidence>
<comment type="similarity">
    <text evidence="2 10 11">Belongs to the ATPase alpha/beta chains family.</text>
</comment>
<evidence type="ECO:0000256" key="13">
    <source>
        <dbReference type="RuleBase" id="RU004286"/>
    </source>
</evidence>
<dbReference type="GeneID" id="36960238"/>
<dbReference type="Gene3D" id="3.40.50.300">
    <property type="entry name" value="P-loop containing nucleotide triphosphate hydrolases"/>
    <property type="match status" value="1"/>
</dbReference>
<name>A0A2U9NTF2_9STRA</name>
<dbReference type="SUPFAM" id="SSF52540">
    <property type="entry name" value="P-loop containing nucleoside triphosphate hydrolases"/>
    <property type="match status" value="1"/>
</dbReference>
<feature type="site" description="Required for activity" evidence="10">
    <location>
        <position position="366"/>
    </location>
</feature>
<feature type="domain" description="ATPase F1/V1/A1 complex alpha/beta subunit nucleotide-binding" evidence="14">
    <location>
        <begin position="153"/>
        <end position="368"/>
    </location>
</feature>
<dbReference type="Gene3D" id="2.40.30.20">
    <property type="match status" value="1"/>
</dbReference>
<evidence type="ECO:0000313" key="17">
    <source>
        <dbReference type="EMBL" id="AWT40315.1"/>
    </source>
</evidence>
<dbReference type="InterPro" id="IPR036121">
    <property type="entry name" value="ATPase_F1/V1/A1_a/bsu_N_sf"/>
</dbReference>
<dbReference type="GO" id="GO:0046933">
    <property type="term" value="F:proton-transporting ATP synthase activity, rotational mechanism"/>
    <property type="evidence" value="ECO:0007669"/>
    <property type="project" value="UniProtKB-UniRule"/>
</dbReference>
<evidence type="ECO:0000259" key="14">
    <source>
        <dbReference type="Pfam" id="PF00006"/>
    </source>
</evidence>
<keyword evidence="8 10" id="KW-0139">CF(1)</keyword>
<dbReference type="Pfam" id="PF00306">
    <property type="entry name" value="ATP-synt_ab_C"/>
    <property type="match status" value="1"/>
</dbReference>
<dbReference type="SUPFAM" id="SSF50615">
    <property type="entry name" value="N-terminal domain of alpha and beta subunits of F1 ATP synthase"/>
    <property type="match status" value="1"/>
</dbReference>
<keyword evidence="12 17" id="KW-0150">Chloroplast</keyword>
<keyword evidence="13 17" id="KW-0934">Plastid</keyword>
<dbReference type="PANTHER" id="PTHR48082">
    <property type="entry name" value="ATP SYNTHASE SUBUNIT ALPHA, MITOCHONDRIAL"/>
    <property type="match status" value="1"/>
</dbReference>
<reference evidence="17" key="1">
    <citation type="journal article" date="2018" name="Adv. Bot. Res.">
        <title>Evolution of the Plastid Genomes in Diatoms.</title>
        <authorList>
            <person name="Yu M."/>
            <person name="Ashworth M.P."/>
            <person name="Hajrah N.H."/>
            <person name="Khiyami M.A."/>
            <person name="Sabir M.J."/>
            <person name="Alhebshi A.M."/>
            <person name="Al-Malki A.L."/>
            <person name="Sabir J.S.M."/>
            <person name="Theriot E.C."/>
            <person name="Jansen R.K."/>
        </authorList>
    </citation>
    <scope>NUCLEOTIDE SEQUENCE</scope>
</reference>
<dbReference type="RefSeq" id="YP_009497602.1">
    <property type="nucleotide sequence ID" value="NC_038008.1"/>
</dbReference>
<dbReference type="InterPro" id="IPR038376">
    <property type="entry name" value="ATP_synth_asu_C_sf"/>
</dbReference>
<keyword evidence="9 10" id="KW-0066">ATP synthesis</keyword>
<feature type="domain" description="ATP synthase alpha subunit C-terminal" evidence="15">
    <location>
        <begin position="375"/>
        <end position="470"/>
    </location>
</feature>
<proteinExistence type="inferred from homology"/>
<evidence type="ECO:0000256" key="12">
    <source>
        <dbReference type="RuleBase" id="RU000341"/>
    </source>
</evidence>
<dbReference type="EC" id="7.1.2.2" evidence="10 13"/>
<keyword evidence="10 13" id="KW-1278">Translocase</keyword>
<dbReference type="InterPro" id="IPR027417">
    <property type="entry name" value="P-loop_NTPase"/>
</dbReference>
<evidence type="ECO:0000256" key="1">
    <source>
        <dbReference type="ARBA" id="ARBA00004370"/>
    </source>
</evidence>
<dbReference type="GO" id="GO:0045259">
    <property type="term" value="C:proton-transporting ATP synthase complex"/>
    <property type="evidence" value="ECO:0007669"/>
    <property type="project" value="UniProtKB-KW"/>
</dbReference>
<evidence type="ECO:0000256" key="7">
    <source>
        <dbReference type="ARBA" id="ARBA00023136"/>
    </source>
</evidence>
<dbReference type="CDD" id="cd18113">
    <property type="entry name" value="ATP-synt_F1_alpha_C"/>
    <property type="match status" value="1"/>
</dbReference>
<dbReference type="InterPro" id="IPR005294">
    <property type="entry name" value="ATP_synth_F1_asu"/>
</dbReference>
<evidence type="ECO:0000259" key="16">
    <source>
        <dbReference type="Pfam" id="PF02874"/>
    </source>
</evidence>
<evidence type="ECO:0000256" key="11">
    <source>
        <dbReference type="RuleBase" id="RU000339"/>
    </source>
</evidence>
<dbReference type="NCBIfam" id="TIGR00962">
    <property type="entry name" value="atpA"/>
    <property type="match status" value="1"/>
</dbReference>
<feature type="domain" description="ATPase F1/V1/A1 complex alpha/beta subunit N-terminal" evidence="16">
    <location>
        <begin position="31"/>
        <end position="96"/>
    </location>
</feature>
<keyword evidence="3 10" id="KW-0813">Transport</keyword>
<evidence type="ECO:0000256" key="5">
    <source>
        <dbReference type="ARBA" id="ARBA00022840"/>
    </source>
</evidence>
<sequence length="545" mass="59612">MIDISPHEVTNVLRDRLKDFIADLGKVRSTEIGTVIQVGDGVARVFGLNHVMSSELVTFEDNSKGIALNLDNDNVGVVLLNSNAQVIEGSTVQGTGLISQVPVGENFLGRVVNSLGKPIDGKGEIIPTDSRLLESPAPGILNRRSVHEPLQTGIISIDALIPVGRGQRELIIGDRQTGKTTIALDAIINQKTEEVICVYVAIGQKSSTLAEVVNVINEEGASDYTIVVAANASDPAALQYIAPYAGVALAEYFMYNGNATLIIYDDLSKQASAYREMSLLLRRPPGREAYPGDVFYLHSRLLERSAKLGGFFNGGSMTAFPIIETQGSDVSAYIPTNVISITDGQIFLDKDAFNKGIRPAVVVGISVSRVGSAAQLSTMKAVAGELKLYLSQYEDLEKFSKFGTDVDPESQLTLRRGSRLKEILKQPPTSPIPIWTQVLCVLAGVGGFLDLFPIKYVKYFCQYLAISINDVMWKMLFKWQSTSESSYGYIMNEVEDRIQTLSSYGKFNIYTEIIMTFVLATRVKIFVKYAEALKLLNPIYSTKST</sequence>
<organism evidence="17">
    <name type="scientific">Astrosyne radiata</name>
    <dbReference type="NCBI Taxonomy" id="1158023"/>
    <lineage>
        <taxon>Eukaryota</taxon>
        <taxon>Sar</taxon>
        <taxon>Stramenopiles</taxon>
        <taxon>Ochrophyta</taxon>
        <taxon>Bacillariophyta</taxon>
        <taxon>Fragilariophyceae</taxon>
        <taxon>Fragilariophycidae</taxon>
        <taxon>Cyclophorales</taxon>
        <taxon>Cyclophoraceae</taxon>
        <taxon>Astrosyne</taxon>
    </lineage>
</organism>
<dbReference type="NCBIfam" id="NF009884">
    <property type="entry name" value="PRK13343.1"/>
    <property type="match status" value="1"/>
</dbReference>
<dbReference type="SUPFAM" id="SSF47917">
    <property type="entry name" value="C-terminal domain of alpha and beta subunits of F1 ATP synthase"/>
    <property type="match status" value="1"/>
</dbReference>
<evidence type="ECO:0000256" key="4">
    <source>
        <dbReference type="ARBA" id="ARBA00022741"/>
    </source>
</evidence>
<evidence type="ECO:0000256" key="2">
    <source>
        <dbReference type="ARBA" id="ARBA00008936"/>
    </source>
</evidence>
<keyword evidence="5 10" id="KW-0067">ATP-binding</keyword>
<dbReference type="AlphaFoldDB" id="A0A2U9NTF2"/>
<dbReference type="PANTHER" id="PTHR48082:SF2">
    <property type="entry name" value="ATP SYNTHASE SUBUNIT ALPHA, MITOCHONDRIAL"/>
    <property type="match status" value="1"/>
</dbReference>
<keyword evidence="10 12" id="KW-0793">Thylakoid</keyword>
<protein>
    <recommendedName>
        <fullName evidence="10 13">ATP synthase subunit alpha, chloroplastic</fullName>
        <ecNumber evidence="10 13">7.1.2.2</ecNumber>
    </recommendedName>
    <alternativeName>
        <fullName evidence="10">ATP synthase F1 sector subunit alpha</fullName>
    </alternativeName>
    <alternativeName>
        <fullName evidence="10">F-ATPase subunit alpha</fullName>
    </alternativeName>
</protein>
<evidence type="ECO:0000256" key="8">
    <source>
        <dbReference type="ARBA" id="ARBA00023196"/>
    </source>
</evidence>
<dbReference type="Pfam" id="PF00006">
    <property type="entry name" value="ATP-synt_ab"/>
    <property type="match status" value="1"/>
</dbReference>
<dbReference type="InterPro" id="IPR004100">
    <property type="entry name" value="ATPase_F1/V1/A1_a/bsu_N"/>
</dbReference>
<keyword evidence="4 10" id="KW-0547">Nucleotide-binding</keyword>
<dbReference type="EMBL" id="MG755807">
    <property type="protein sequence ID" value="AWT40315.1"/>
    <property type="molecule type" value="Genomic_DNA"/>
</dbReference>
<evidence type="ECO:0000256" key="9">
    <source>
        <dbReference type="ARBA" id="ARBA00023310"/>
    </source>
</evidence>
<geneLocation type="chloroplast" evidence="17"/>
<dbReference type="InterPro" id="IPR000793">
    <property type="entry name" value="ATP_synth_asu_C"/>
</dbReference>
<dbReference type="FunFam" id="3.40.50.300:FF:000002">
    <property type="entry name" value="ATP synthase subunit alpha"/>
    <property type="match status" value="1"/>
</dbReference>
<evidence type="ECO:0000256" key="10">
    <source>
        <dbReference type="HAMAP-Rule" id="MF_01346"/>
    </source>
</evidence>
<keyword evidence="6 10" id="KW-0406">Ion transport</keyword>
<dbReference type="CDD" id="cd01132">
    <property type="entry name" value="F1-ATPase_alpha_CD"/>
    <property type="match status" value="1"/>
</dbReference>
<dbReference type="InterPro" id="IPR000194">
    <property type="entry name" value="ATPase_F1/V1/A1_a/bsu_nucl-bd"/>
</dbReference>
<comment type="subunit">
    <text evidence="10 13">F-type ATPases have 2 components, CF(1) - the catalytic core - and CF(0) - the membrane proton channel. CF(1) has five subunits: alpha(3), beta(3), gamma(1), delta(1), epsilon(1). CF(0) has four main subunits: a, b, b' and c.</text>
</comment>
<dbReference type="GO" id="GO:0009535">
    <property type="term" value="C:chloroplast thylakoid membrane"/>
    <property type="evidence" value="ECO:0007669"/>
    <property type="project" value="UniProtKB-SubCell"/>
</dbReference>
<dbReference type="GO" id="GO:0005524">
    <property type="term" value="F:ATP binding"/>
    <property type="evidence" value="ECO:0007669"/>
    <property type="project" value="UniProtKB-UniRule"/>
</dbReference>